<dbReference type="PANTHER" id="PTHR11188:SF17">
    <property type="entry name" value="FI21816P1"/>
    <property type="match status" value="1"/>
</dbReference>
<name>A0A8S1V2D6_PAROT</name>
<protein>
    <recommendedName>
        <fullName evidence="5">Arrestin-like N-terminal domain-containing protein</fullName>
    </recommendedName>
</protein>
<dbReference type="InterPro" id="IPR050357">
    <property type="entry name" value="Arrestin_domain-protein"/>
</dbReference>
<sequence>MGNKQGCEFGGIMIRTEKQFYFAGDVVLGNIYLHVIKEGFSGKVVQLTIQGKEKTRWASGSGSRSRMHEGKYNFHKVTVVVHTFDDDNLKVGQFTFPFKFYIPAYFPGTFYFKDIVFASISYKVIARVVSTSKSINDIQNKQALILREPIKEIKTLKQKKESTQIVSGCCIKRGTSSIEVKIEKNAFFPNEFLNFDYDIDNTNCQLDLEKVDSVIVNRLRLRSNSNRERVIEFELNYQYHKGPQKGTKIQPEQKQEYQLQLINLKKPLQHLIPSNKGLFVNSKYHLRVQPHYEGCSCCSPRPTVQIPITIFALPPEEDIQPLIQPENWNPQEFQPIIIQSDVQGQTSTLNQGLQQMANPMKN</sequence>
<reference evidence="3" key="1">
    <citation type="submission" date="2021-01" db="EMBL/GenBank/DDBJ databases">
        <authorList>
            <consortium name="Genoscope - CEA"/>
            <person name="William W."/>
        </authorList>
    </citation>
    <scope>NUCLEOTIDE SEQUENCE</scope>
</reference>
<proteinExistence type="predicted"/>
<comment type="caution">
    <text evidence="3">The sequence shown here is derived from an EMBL/GenBank/DDBJ whole genome shotgun (WGS) entry which is preliminary data.</text>
</comment>
<evidence type="ECO:0000313" key="3">
    <source>
        <dbReference type="EMBL" id="CAD8170703.1"/>
    </source>
</evidence>
<feature type="domain" description="Arrestin-like N-terminal" evidence="1">
    <location>
        <begin position="14"/>
        <end position="136"/>
    </location>
</feature>
<dbReference type="EMBL" id="CAJJDP010000056">
    <property type="protein sequence ID" value="CAD8170703.1"/>
    <property type="molecule type" value="Genomic_DNA"/>
</dbReference>
<dbReference type="Pfam" id="PF02752">
    <property type="entry name" value="Arrestin_C"/>
    <property type="match status" value="1"/>
</dbReference>
<evidence type="ECO:0000259" key="1">
    <source>
        <dbReference type="Pfam" id="PF00339"/>
    </source>
</evidence>
<dbReference type="OMA" id="VIEFELN"/>
<dbReference type="AlphaFoldDB" id="A0A8S1V2D6"/>
<dbReference type="Pfam" id="PF00339">
    <property type="entry name" value="Arrestin_N"/>
    <property type="match status" value="1"/>
</dbReference>
<evidence type="ECO:0000259" key="2">
    <source>
        <dbReference type="Pfam" id="PF02752"/>
    </source>
</evidence>
<feature type="domain" description="Arrestin C-terminal-like" evidence="2">
    <location>
        <begin position="173"/>
        <end position="314"/>
    </location>
</feature>
<dbReference type="PANTHER" id="PTHR11188">
    <property type="entry name" value="ARRESTIN DOMAIN CONTAINING PROTEIN"/>
    <property type="match status" value="1"/>
</dbReference>
<organism evidence="3 4">
    <name type="scientific">Paramecium octaurelia</name>
    <dbReference type="NCBI Taxonomy" id="43137"/>
    <lineage>
        <taxon>Eukaryota</taxon>
        <taxon>Sar</taxon>
        <taxon>Alveolata</taxon>
        <taxon>Ciliophora</taxon>
        <taxon>Intramacronucleata</taxon>
        <taxon>Oligohymenophorea</taxon>
        <taxon>Peniculida</taxon>
        <taxon>Parameciidae</taxon>
        <taxon>Paramecium</taxon>
    </lineage>
</organism>
<evidence type="ECO:0000313" key="4">
    <source>
        <dbReference type="Proteomes" id="UP000683925"/>
    </source>
</evidence>
<evidence type="ECO:0008006" key="5">
    <source>
        <dbReference type="Google" id="ProtNLM"/>
    </source>
</evidence>
<gene>
    <name evidence="3" type="ORF">POCTA_138.1.T0570010</name>
</gene>
<dbReference type="InterPro" id="IPR011022">
    <property type="entry name" value="Arrestin_C-like"/>
</dbReference>
<dbReference type="Proteomes" id="UP000683925">
    <property type="component" value="Unassembled WGS sequence"/>
</dbReference>
<dbReference type="OrthoDB" id="290614at2759"/>
<dbReference type="GO" id="GO:0005737">
    <property type="term" value="C:cytoplasm"/>
    <property type="evidence" value="ECO:0007669"/>
    <property type="project" value="TreeGrafter"/>
</dbReference>
<dbReference type="GO" id="GO:0015031">
    <property type="term" value="P:protein transport"/>
    <property type="evidence" value="ECO:0007669"/>
    <property type="project" value="TreeGrafter"/>
</dbReference>
<dbReference type="InterPro" id="IPR011021">
    <property type="entry name" value="Arrestin-like_N"/>
</dbReference>
<keyword evidence="4" id="KW-1185">Reference proteome</keyword>
<accession>A0A8S1V2D6</accession>